<name>A0A0C3DJB5_9AGAM</name>
<dbReference type="HOGENOM" id="CLU_926079_0_0_1"/>
<sequence>MTPLSSVLDQSSAPETTGNVAPAATAPWGHTTPIKKSSQLERQFSTLTCYRDPTLNAIGERMIGCIVGPMPVADFLDTFLPISLIPCYQSTANGFREGAFRTCIGAKDELGMYELFIKAIEPFTQQLHFMDSHAEGDPDNGYMFTIKPNISIYSSTAIPRSAGCDSNLIEIHVEFKRYTWDNPFFSPKNPDQEAQQYQPFVGSTQSKTDTLGQIGAYAAVQLSSQFHMHCFSVFIMYDFACIIRWDREGAIVTKPIYYDTDLALVEFFS</sequence>
<proteinExistence type="predicted"/>
<organism evidence="2 3">
    <name type="scientific">Scleroderma citrinum Foug A</name>
    <dbReference type="NCBI Taxonomy" id="1036808"/>
    <lineage>
        <taxon>Eukaryota</taxon>
        <taxon>Fungi</taxon>
        <taxon>Dikarya</taxon>
        <taxon>Basidiomycota</taxon>
        <taxon>Agaricomycotina</taxon>
        <taxon>Agaricomycetes</taxon>
        <taxon>Agaricomycetidae</taxon>
        <taxon>Boletales</taxon>
        <taxon>Sclerodermatineae</taxon>
        <taxon>Sclerodermataceae</taxon>
        <taxon>Scleroderma</taxon>
    </lineage>
</organism>
<dbReference type="OrthoDB" id="2739948at2759"/>
<dbReference type="InParanoid" id="A0A0C3DJB5"/>
<evidence type="ECO:0008006" key="4">
    <source>
        <dbReference type="Google" id="ProtNLM"/>
    </source>
</evidence>
<evidence type="ECO:0000313" key="3">
    <source>
        <dbReference type="Proteomes" id="UP000053989"/>
    </source>
</evidence>
<keyword evidence="3" id="KW-1185">Reference proteome</keyword>
<dbReference type="STRING" id="1036808.A0A0C3DJB5"/>
<reference evidence="3" key="2">
    <citation type="submission" date="2015-01" db="EMBL/GenBank/DDBJ databases">
        <title>Evolutionary Origins and Diversification of the Mycorrhizal Mutualists.</title>
        <authorList>
            <consortium name="DOE Joint Genome Institute"/>
            <consortium name="Mycorrhizal Genomics Consortium"/>
            <person name="Kohler A."/>
            <person name="Kuo A."/>
            <person name="Nagy L.G."/>
            <person name="Floudas D."/>
            <person name="Copeland A."/>
            <person name="Barry K.W."/>
            <person name="Cichocki N."/>
            <person name="Veneault-Fourrey C."/>
            <person name="LaButti K."/>
            <person name="Lindquist E.A."/>
            <person name="Lipzen A."/>
            <person name="Lundell T."/>
            <person name="Morin E."/>
            <person name="Murat C."/>
            <person name="Riley R."/>
            <person name="Ohm R."/>
            <person name="Sun H."/>
            <person name="Tunlid A."/>
            <person name="Henrissat B."/>
            <person name="Grigoriev I.V."/>
            <person name="Hibbett D.S."/>
            <person name="Martin F."/>
        </authorList>
    </citation>
    <scope>NUCLEOTIDE SEQUENCE [LARGE SCALE GENOMIC DNA]</scope>
    <source>
        <strain evidence="3">Foug A</strain>
    </source>
</reference>
<evidence type="ECO:0000313" key="2">
    <source>
        <dbReference type="EMBL" id="KIM56429.1"/>
    </source>
</evidence>
<feature type="region of interest" description="Disordered" evidence="1">
    <location>
        <begin position="1"/>
        <end position="32"/>
    </location>
</feature>
<accession>A0A0C3DJB5</accession>
<dbReference type="EMBL" id="KN822117">
    <property type="protein sequence ID" value="KIM56429.1"/>
    <property type="molecule type" value="Genomic_DNA"/>
</dbReference>
<reference evidence="2 3" key="1">
    <citation type="submission" date="2014-04" db="EMBL/GenBank/DDBJ databases">
        <authorList>
            <consortium name="DOE Joint Genome Institute"/>
            <person name="Kuo A."/>
            <person name="Kohler A."/>
            <person name="Nagy L.G."/>
            <person name="Floudas D."/>
            <person name="Copeland A."/>
            <person name="Barry K.W."/>
            <person name="Cichocki N."/>
            <person name="Veneault-Fourrey C."/>
            <person name="LaButti K."/>
            <person name="Lindquist E.A."/>
            <person name="Lipzen A."/>
            <person name="Lundell T."/>
            <person name="Morin E."/>
            <person name="Murat C."/>
            <person name="Sun H."/>
            <person name="Tunlid A."/>
            <person name="Henrissat B."/>
            <person name="Grigoriev I.V."/>
            <person name="Hibbett D.S."/>
            <person name="Martin F."/>
            <person name="Nordberg H.P."/>
            <person name="Cantor M.N."/>
            <person name="Hua S.X."/>
        </authorList>
    </citation>
    <scope>NUCLEOTIDE SEQUENCE [LARGE SCALE GENOMIC DNA]</scope>
    <source>
        <strain evidence="2 3">Foug A</strain>
    </source>
</reference>
<dbReference type="AlphaFoldDB" id="A0A0C3DJB5"/>
<evidence type="ECO:0000256" key="1">
    <source>
        <dbReference type="SAM" id="MobiDB-lite"/>
    </source>
</evidence>
<feature type="compositionally biased region" description="Polar residues" evidence="1">
    <location>
        <begin position="1"/>
        <end position="19"/>
    </location>
</feature>
<dbReference type="Proteomes" id="UP000053989">
    <property type="component" value="Unassembled WGS sequence"/>
</dbReference>
<gene>
    <name evidence="2" type="ORF">SCLCIDRAFT_29660</name>
</gene>
<protein>
    <recommendedName>
        <fullName evidence="4">Fungal-type protein kinase domain-containing protein</fullName>
    </recommendedName>
</protein>